<proteinExistence type="inferred from homology"/>
<dbReference type="PANTHER" id="PTHR34039:SF1">
    <property type="entry name" value="UPF0102 PROTEIN YRAN"/>
    <property type="match status" value="1"/>
</dbReference>
<dbReference type="NCBIfam" id="NF009150">
    <property type="entry name" value="PRK12497.1-3"/>
    <property type="match status" value="1"/>
</dbReference>
<evidence type="ECO:0000256" key="2">
    <source>
        <dbReference type="HAMAP-Rule" id="MF_00048"/>
    </source>
</evidence>
<dbReference type="PANTHER" id="PTHR34039">
    <property type="entry name" value="UPF0102 PROTEIN YRAN"/>
    <property type="match status" value="1"/>
</dbReference>
<keyword evidence="4" id="KW-1185">Reference proteome</keyword>
<reference evidence="3 4" key="1">
    <citation type="submission" date="2016-07" db="EMBL/GenBank/DDBJ databases">
        <title>Genome of Pelobium manganitolerans.</title>
        <authorList>
            <person name="Wu S."/>
            <person name="Wang G."/>
        </authorList>
    </citation>
    <scope>NUCLEOTIDE SEQUENCE [LARGE SCALE GENOMIC DNA]</scope>
    <source>
        <strain evidence="3 4">YS-25</strain>
    </source>
</reference>
<organism evidence="3 4">
    <name type="scientific">Pelobium manganitolerans</name>
    <dbReference type="NCBI Taxonomy" id="1842495"/>
    <lineage>
        <taxon>Bacteria</taxon>
        <taxon>Pseudomonadati</taxon>
        <taxon>Bacteroidota</taxon>
        <taxon>Sphingobacteriia</taxon>
        <taxon>Sphingobacteriales</taxon>
        <taxon>Sphingobacteriaceae</taxon>
        <taxon>Pelobium</taxon>
    </lineage>
</organism>
<gene>
    <name evidence="3" type="ORF">BCY91_01315</name>
</gene>
<protein>
    <recommendedName>
        <fullName evidence="2">UPF0102 protein BCY91_01315</fullName>
    </recommendedName>
</protein>
<dbReference type="OrthoDB" id="9802516at2"/>
<dbReference type="InterPro" id="IPR011335">
    <property type="entry name" value="Restrct_endonuc-II-like"/>
</dbReference>
<dbReference type="HAMAP" id="MF_00048">
    <property type="entry name" value="UPF0102"/>
    <property type="match status" value="1"/>
</dbReference>
<name>A0A419SCC4_9SPHI</name>
<dbReference type="Proteomes" id="UP000283433">
    <property type="component" value="Unassembled WGS sequence"/>
</dbReference>
<dbReference type="InterPro" id="IPR011856">
    <property type="entry name" value="tRNA_endonuc-like_dom_sf"/>
</dbReference>
<dbReference type="AlphaFoldDB" id="A0A419SCC4"/>
<dbReference type="Gene3D" id="3.40.1350.10">
    <property type="match status" value="1"/>
</dbReference>
<evidence type="ECO:0000256" key="1">
    <source>
        <dbReference type="ARBA" id="ARBA00006738"/>
    </source>
</evidence>
<dbReference type="SUPFAM" id="SSF52980">
    <property type="entry name" value="Restriction endonuclease-like"/>
    <property type="match status" value="1"/>
</dbReference>
<comment type="caution">
    <text evidence="3">The sequence shown here is derived from an EMBL/GenBank/DDBJ whole genome shotgun (WGS) entry which is preliminary data.</text>
</comment>
<evidence type="ECO:0000313" key="3">
    <source>
        <dbReference type="EMBL" id="RKD20286.1"/>
    </source>
</evidence>
<comment type="similarity">
    <text evidence="1 2">Belongs to the UPF0102 family.</text>
</comment>
<dbReference type="RefSeq" id="WP_120180204.1">
    <property type="nucleotide sequence ID" value="NZ_CBINCU010000001.1"/>
</dbReference>
<dbReference type="Pfam" id="PF02021">
    <property type="entry name" value="UPF0102"/>
    <property type="match status" value="1"/>
</dbReference>
<sequence length="122" mass="14264">MAQHNTDGSRAERFAKEFLIAKGYEVLEENWRYRRAEVDLIARHNNTLVFIEVKARSGTGFGLPQDFVDVKKQKLLALAANEYLFLQQHEGEIRFDIIAILFKKGFEEYGIHHIEDAFWDYG</sequence>
<accession>A0A419SCC4</accession>
<dbReference type="InterPro" id="IPR003509">
    <property type="entry name" value="UPF0102_YraN-like"/>
</dbReference>
<dbReference type="CDD" id="cd20736">
    <property type="entry name" value="PoNe_Nuclease"/>
    <property type="match status" value="1"/>
</dbReference>
<evidence type="ECO:0000313" key="4">
    <source>
        <dbReference type="Proteomes" id="UP000283433"/>
    </source>
</evidence>
<dbReference type="GO" id="GO:0003676">
    <property type="term" value="F:nucleic acid binding"/>
    <property type="evidence" value="ECO:0007669"/>
    <property type="project" value="InterPro"/>
</dbReference>
<dbReference type="EMBL" id="MBTA01000001">
    <property type="protein sequence ID" value="RKD20286.1"/>
    <property type="molecule type" value="Genomic_DNA"/>
</dbReference>